<dbReference type="InterPro" id="IPR006343">
    <property type="entry name" value="DnaB/C_C"/>
</dbReference>
<dbReference type="AlphaFoldDB" id="A0A1G6MPL9"/>
<dbReference type="Pfam" id="PF07261">
    <property type="entry name" value="DnaB_2"/>
    <property type="match status" value="1"/>
</dbReference>
<evidence type="ECO:0000256" key="2">
    <source>
        <dbReference type="SAM" id="MobiDB-lite"/>
    </source>
</evidence>
<keyword evidence="6" id="KW-0378">Hydrolase</keyword>
<reference evidence="6 7" key="1">
    <citation type="submission" date="2016-10" db="EMBL/GenBank/DDBJ databases">
        <authorList>
            <person name="de Groot N.N."/>
        </authorList>
    </citation>
    <scope>NUCLEOTIDE SEQUENCE [LARGE SCALE GENOMIC DNA]</scope>
    <source>
        <strain evidence="6 7">DSM 45514</strain>
    </source>
</reference>
<feature type="region of interest" description="Disordered" evidence="2">
    <location>
        <begin position="421"/>
        <end position="468"/>
    </location>
</feature>
<evidence type="ECO:0000256" key="1">
    <source>
        <dbReference type="ARBA" id="ARBA00093462"/>
    </source>
</evidence>
<keyword evidence="6" id="KW-0347">Helicase</keyword>
<feature type="region of interest" description="Disordered" evidence="2">
    <location>
        <begin position="293"/>
        <end position="318"/>
    </location>
</feature>
<feature type="transmembrane region" description="Helical" evidence="3">
    <location>
        <begin position="33"/>
        <end position="53"/>
    </location>
</feature>
<protein>
    <submittedName>
        <fullName evidence="6">Replicative DNA helicase loader DnaB</fullName>
    </submittedName>
</protein>
<keyword evidence="3" id="KW-0812">Transmembrane</keyword>
<dbReference type="Gene3D" id="1.10.10.630">
    <property type="entry name" value="DnaD domain-like"/>
    <property type="match status" value="1"/>
</dbReference>
<proteinExistence type="inferred from homology"/>
<keyword evidence="3" id="KW-1133">Transmembrane helix</keyword>
<dbReference type="InterPro" id="IPR034829">
    <property type="entry name" value="DnaD-like_sf"/>
</dbReference>
<dbReference type="Pfam" id="PF25888">
    <property type="entry name" value="WHD_DnaB"/>
    <property type="match status" value="1"/>
</dbReference>
<dbReference type="OrthoDB" id="2082007at2"/>
<keyword evidence="6" id="KW-0067">ATP-binding</keyword>
<feature type="region of interest" description="Disordered" evidence="2">
    <location>
        <begin position="188"/>
        <end position="211"/>
    </location>
</feature>
<feature type="compositionally biased region" description="Basic and acidic residues" evidence="2">
    <location>
        <begin position="293"/>
        <end position="308"/>
    </location>
</feature>
<evidence type="ECO:0000259" key="4">
    <source>
        <dbReference type="Pfam" id="PF07261"/>
    </source>
</evidence>
<name>A0A1G6MPL9_9BACL</name>
<comment type="similarity">
    <text evidence="1">Belongs to the DnaB/DnaD family.</text>
</comment>
<evidence type="ECO:0000256" key="3">
    <source>
        <dbReference type="SAM" id="Phobius"/>
    </source>
</evidence>
<dbReference type="GO" id="GO:0004386">
    <property type="term" value="F:helicase activity"/>
    <property type="evidence" value="ECO:0007669"/>
    <property type="project" value="UniProtKB-KW"/>
</dbReference>
<feature type="compositionally biased region" description="Basic and acidic residues" evidence="2">
    <location>
        <begin position="448"/>
        <end position="468"/>
    </location>
</feature>
<sequence length="492" mass="57042">MSIAWKDNTPGDMWISHSRRPVQPTDQMVLLSLYQPLIGAAAVSLYLTLYHCLPLDRPGVSRRYSHLDLMKMLQLPLDKVVQARYRLEGVGLLNTFQKQAEDQKLLEYELVPPLSPVGFFQSDVLSVSLINRLGKDRFRDLYEKWVVSGTETRSNRGNEITKSFQDVFQSLSPAEIRSAAEVEEELPQPVAESDGWVDEGQSPDFSKGDDDDLTMVKARLRHVLKESAWTSQVEEQIREIQFLYRLDDWDLIRALQNPYVTQQGEIDFSRLRSFVRSQYRMSFGGEPVIVDRHRVESHKPAQEQEGKARRATPQESEEERHFRMLNEVSPMELLAHFQKGNRIPKADLELVEDLINNYGLPTGVINVLLEYVLYSYDYKLPRALVEKIAGHWARKNIRTVEEARESVRKELDWEWKRGTKGGGKRLSAANRKRPKKEDSLPKAVAQAMEREEKGERPQSERVDPETEARLRAKWKRMNQRLNQRMQKKGADE</sequence>
<dbReference type="EMBL" id="FMZA01000010">
    <property type="protein sequence ID" value="SDC56905.1"/>
    <property type="molecule type" value="Genomic_DNA"/>
</dbReference>
<feature type="domain" description="DnaB/C C-terminal" evidence="4">
    <location>
        <begin position="340"/>
        <end position="405"/>
    </location>
</feature>
<keyword evidence="3" id="KW-0472">Membrane</keyword>
<evidence type="ECO:0000313" key="6">
    <source>
        <dbReference type="EMBL" id="SDC56905.1"/>
    </source>
</evidence>
<dbReference type="RefSeq" id="WP_091569930.1">
    <property type="nucleotide sequence ID" value="NZ_FMZA01000010.1"/>
</dbReference>
<accession>A0A1G6MPL9</accession>
<dbReference type="InterPro" id="IPR058660">
    <property type="entry name" value="WHD_DnaB"/>
</dbReference>
<keyword evidence="7" id="KW-1185">Reference proteome</keyword>
<dbReference type="STRING" id="1236220.SAMN04488112_11067"/>
<gene>
    <name evidence="6" type="ORF">SAMN04488112_11067</name>
</gene>
<keyword evidence="6" id="KW-0547">Nucleotide-binding</keyword>
<dbReference type="Proteomes" id="UP000199387">
    <property type="component" value="Unassembled WGS sequence"/>
</dbReference>
<organism evidence="6 7">
    <name type="scientific">Melghirimyces thermohalophilus</name>
    <dbReference type="NCBI Taxonomy" id="1236220"/>
    <lineage>
        <taxon>Bacteria</taxon>
        <taxon>Bacillati</taxon>
        <taxon>Bacillota</taxon>
        <taxon>Bacilli</taxon>
        <taxon>Bacillales</taxon>
        <taxon>Thermoactinomycetaceae</taxon>
        <taxon>Melghirimyces</taxon>
    </lineage>
</organism>
<evidence type="ECO:0000313" key="7">
    <source>
        <dbReference type="Proteomes" id="UP000199387"/>
    </source>
</evidence>
<evidence type="ECO:0000259" key="5">
    <source>
        <dbReference type="Pfam" id="PF25888"/>
    </source>
</evidence>
<feature type="domain" description="Replicative helicase loading/DNA remodeling protein DnaB N-terminal winged helix" evidence="5">
    <location>
        <begin position="25"/>
        <end position="178"/>
    </location>
</feature>